<reference evidence="2 3" key="1">
    <citation type="journal article" date="2019" name="Int. J. Syst. Evol. Microbiol.">
        <title>The Global Catalogue of Microorganisms (GCM) 10K type strain sequencing project: providing services to taxonomists for standard genome sequencing and annotation.</title>
        <authorList>
            <consortium name="The Broad Institute Genomics Platform"/>
            <consortium name="The Broad Institute Genome Sequencing Center for Infectious Disease"/>
            <person name="Wu L."/>
            <person name="Ma J."/>
        </authorList>
    </citation>
    <scope>NUCLEOTIDE SEQUENCE [LARGE SCALE GENOMIC DNA]</scope>
    <source>
        <strain evidence="2 3">JCM 4531</strain>
    </source>
</reference>
<gene>
    <name evidence="2" type="ORF">GCM10010310_51430</name>
</gene>
<dbReference type="Proteomes" id="UP001499989">
    <property type="component" value="Unassembled WGS sequence"/>
</dbReference>
<organism evidence="2 3">
    <name type="scientific">Streptomyces violaceolatus</name>
    <dbReference type="NCBI Taxonomy" id="67378"/>
    <lineage>
        <taxon>Bacteria</taxon>
        <taxon>Bacillati</taxon>
        <taxon>Actinomycetota</taxon>
        <taxon>Actinomycetes</taxon>
        <taxon>Kitasatosporales</taxon>
        <taxon>Streptomycetaceae</taxon>
        <taxon>Streptomyces</taxon>
        <taxon>Streptomyces violaceoruber group</taxon>
    </lineage>
</organism>
<proteinExistence type="predicted"/>
<keyword evidence="3" id="KW-1185">Reference proteome</keyword>
<feature type="compositionally biased region" description="Basic residues" evidence="1">
    <location>
        <begin position="64"/>
        <end position="73"/>
    </location>
</feature>
<feature type="region of interest" description="Disordered" evidence="1">
    <location>
        <begin position="1"/>
        <end position="73"/>
    </location>
</feature>
<dbReference type="EMBL" id="BAAASK010000017">
    <property type="protein sequence ID" value="GAA2692699.1"/>
    <property type="molecule type" value="Genomic_DNA"/>
</dbReference>
<feature type="compositionally biased region" description="Gly residues" evidence="1">
    <location>
        <begin position="1"/>
        <end position="13"/>
    </location>
</feature>
<sequence>MGGVGRRLAGAGGARCVQDGTGDGTGGGDGRDAQWFMHDTGFYARHPGERETRGRIRAPLPGKNRVKQVKYRP</sequence>
<comment type="caution">
    <text evidence="2">The sequence shown here is derived from an EMBL/GenBank/DDBJ whole genome shotgun (WGS) entry which is preliminary data.</text>
</comment>
<evidence type="ECO:0000313" key="2">
    <source>
        <dbReference type="EMBL" id="GAA2692699.1"/>
    </source>
</evidence>
<name>A0ABN3T5G5_9ACTN</name>
<protein>
    <submittedName>
        <fullName evidence="2">Uncharacterized protein</fullName>
    </submittedName>
</protein>
<evidence type="ECO:0000313" key="3">
    <source>
        <dbReference type="Proteomes" id="UP001499989"/>
    </source>
</evidence>
<evidence type="ECO:0000256" key="1">
    <source>
        <dbReference type="SAM" id="MobiDB-lite"/>
    </source>
</evidence>
<accession>A0ABN3T5G5</accession>